<sequence length="761" mass="84368">MGVRPTERAHAPERSDGGNPNAKARPKARNVGMLCGRCRTLLVLLLSSMSEGQPAASGSRQTNQNKCETAGTDAETQTSESDDPDLPSTDDVLWSFIEECPDLVDVPVAFEDGTPIREDYTDFSTETWDSDILYYCGRCESFFMPATQDPEGHVSESHGDEIDQLSLSPADAADSWVARKSVSGERVTEIEGVPWAVAVENLLESHERTRKTTINLQYGWPRDPEYTKFSFSASDRWSPDYQREFYAQCQGWLRELTGGSRPSGGETEATFDNPSVAFLTRSASSVPDGTRIGPVDHANRVREPWREVYQKLRYVLDKLGFENNEWQFWRVLEPHPGSGQNQCYAHEHSIIVVDGEISQSDLAPVMETHVSATEGAGRDAHTNTPCPEHADTAPNPWDAAEGTCDDCDTPVSVRDPESVENLAAYVADYASIDPLDLFERSPSYIAWAAAMTAGNIRTVSRSDSARWAAIADRCRQRHESPHSDLEGQHGDRLTVSEKGSNTVECAECGSPHGIDQSQTLTKHRVDTSPAESSEIVPDGGSTELWDDWVDAWRACKQTTADRQCYHPDGSNQCPLCAEYQGAVDATVPIPDDTYIPDDAFENKAVEYVERIEQKARRYPNVGVAGLLGMLQSELPDKHGEALIRGVLAGFDRPDLDDPEHRPDWLNHERVPEWRVHSIEIDGELHSASSGNGVTMTEITTDVESWDDSNQLSENQTGFQNPRINDSCLSCDSGRYQYERQITDKSLSLFECDSCGDTIRVS</sequence>
<gene>
    <name evidence="2" type="ORF">EGO51_01015</name>
</gene>
<evidence type="ECO:0000256" key="1">
    <source>
        <dbReference type="SAM" id="MobiDB-lite"/>
    </source>
</evidence>
<feature type="region of interest" description="Disordered" evidence="1">
    <location>
        <begin position="52"/>
        <end position="90"/>
    </location>
</feature>
<evidence type="ECO:0000313" key="2">
    <source>
        <dbReference type="EMBL" id="KAA9408432.1"/>
    </source>
</evidence>
<feature type="region of interest" description="Disordered" evidence="1">
    <location>
        <begin position="1"/>
        <end position="29"/>
    </location>
</feature>
<reference evidence="2 3" key="1">
    <citation type="submission" date="2018-11" db="EMBL/GenBank/DDBJ databases">
        <title>Genomic analysis of Haloarcula hispanica CBA1121.</title>
        <authorList>
            <person name="Kim Y.B."/>
            <person name="Roh S.W."/>
        </authorList>
    </citation>
    <scope>NUCLEOTIDE SEQUENCE [LARGE SCALE GENOMIC DNA]</scope>
    <source>
        <strain evidence="2 3">CBA1121</strain>
    </source>
</reference>
<dbReference type="Pfam" id="PF07232">
    <property type="entry name" value="DUF1424"/>
    <property type="match status" value="1"/>
</dbReference>
<dbReference type="InterPro" id="IPR009870">
    <property type="entry name" value="DUF1424"/>
</dbReference>
<feature type="compositionally biased region" description="Basic and acidic residues" evidence="1">
    <location>
        <begin position="1"/>
        <end position="16"/>
    </location>
</feature>
<protein>
    <submittedName>
        <fullName evidence="2">Uncharacterized protein</fullName>
    </submittedName>
</protein>
<name>A0A5J5LFD5_HALHI</name>
<dbReference type="AlphaFoldDB" id="A0A5J5LFD5"/>
<feature type="region of interest" description="Disordered" evidence="1">
    <location>
        <begin position="504"/>
        <end position="542"/>
    </location>
</feature>
<comment type="caution">
    <text evidence="2">The sequence shown here is derived from an EMBL/GenBank/DDBJ whole genome shotgun (WGS) entry which is preliminary data.</text>
</comment>
<accession>A0A5J5LFD5</accession>
<proteinExistence type="predicted"/>
<dbReference type="EMBL" id="RQWK01000001">
    <property type="protein sequence ID" value="KAA9408432.1"/>
    <property type="molecule type" value="Genomic_DNA"/>
</dbReference>
<feature type="compositionally biased region" description="Polar residues" evidence="1">
    <location>
        <begin position="52"/>
        <end position="67"/>
    </location>
</feature>
<evidence type="ECO:0000313" key="3">
    <source>
        <dbReference type="Proteomes" id="UP000326244"/>
    </source>
</evidence>
<dbReference type="Proteomes" id="UP000326244">
    <property type="component" value="Unassembled WGS sequence"/>
</dbReference>
<organism evidence="2 3">
    <name type="scientific">Haloarcula hispanica</name>
    <dbReference type="NCBI Taxonomy" id="51589"/>
    <lineage>
        <taxon>Archaea</taxon>
        <taxon>Methanobacteriati</taxon>
        <taxon>Methanobacteriota</taxon>
        <taxon>Stenosarchaea group</taxon>
        <taxon>Halobacteria</taxon>
        <taxon>Halobacteriales</taxon>
        <taxon>Haloarculaceae</taxon>
        <taxon>Haloarcula</taxon>
    </lineage>
</organism>